<keyword evidence="2" id="KW-1185">Reference proteome</keyword>
<sequence>MIKNLTKTTLINAFPIDRTAKILGLRLWKKLDGQRLVIDRTVEETDPIPPYDDPLY</sequence>
<dbReference type="Proteomes" id="UP000010366">
    <property type="component" value="Chromosome"/>
</dbReference>
<name>K9UD01_CHAP6</name>
<protein>
    <submittedName>
        <fullName evidence="1">Uncharacterized protein</fullName>
    </submittedName>
</protein>
<dbReference type="STRING" id="1173020.Cha6605_1876"/>
<dbReference type="EMBL" id="CP003600">
    <property type="protein sequence ID" value="AFY92987.1"/>
    <property type="molecule type" value="Genomic_DNA"/>
</dbReference>
<evidence type="ECO:0000313" key="2">
    <source>
        <dbReference type="Proteomes" id="UP000010366"/>
    </source>
</evidence>
<gene>
    <name evidence="1" type="ORF">Cha6605_1876</name>
</gene>
<evidence type="ECO:0000313" key="1">
    <source>
        <dbReference type="EMBL" id="AFY92987.1"/>
    </source>
</evidence>
<reference evidence="1 2" key="1">
    <citation type="submission" date="2012-05" db="EMBL/GenBank/DDBJ databases">
        <title>Finished chromosome of genome of Chamaesiphon sp. PCC 6605.</title>
        <authorList>
            <consortium name="US DOE Joint Genome Institute"/>
            <person name="Gugger M."/>
            <person name="Coursin T."/>
            <person name="Rippka R."/>
            <person name="Tandeau De Marsac N."/>
            <person name="Huntemann M."/>
            <person name="Wei C.-L."/>
            <person name="Han J."/>
            <person name="Detter J.C."/>
            <person name="Han C."/>
            <person name="Tapia R."/>
            <person name="Chen A."/>
            <person name="Kyrpides N."/>
            <person name="Mavromatis K."/>
            <person name="Markowitz V."/>
            <person name="Szeto E."/>
            <person name="Ivanova N."/>
            <person name="Pagani I."/>
            <person name="Pati A."/>
            <person name="Goodwin L."/>
            <person name="Nordberg H.P."/>
            <person name="Cantor M.N."/>
            <person name="Hua S.X."/>
            <person name="Woyke T."/>
            <person name="Kerfeld C.A."/>
        </authorList>
    </citation>
    <scope>NUCLEOTIDE SEQUENCE [LARGE SCALE GENOMIC DNA]</scope>
    <source>
        <strain evidence="2">ATCC 27169 / PCC 6605</strain>
    </source>
</reference>
<accession>K9UD01</accession>
<dbReference type="KEGG" id="cmp:Cha6605_1876"/>
<proteinExistence type="predicted"/>
<dbReference type="RefSeq" id="WP_015159157.1">
    <property type="nucleotide sequence ID" value="NC_019697.1"/>
</dbReference>
<dbReference type="HOGENOM" id="CLU_3005757_0_0_3"/>
<dbReference type="AlphaFoldDB" id="K9UD01"/>
<organism evidence="1 2">
    <name type="scientific">Chamaesiphon minutus (strain ATCC 27169 / PCC 6605)</name>
    <dbReference type="NCBI Taxonomy" id="1173020"/>
    <lineage>
        <taxon>Bacteria</taxon>
        <taxon>Bacillati</taxon>
        <taxon>Cyanobacteriota</taxon>
        <taxon>Cyanophyceae</taxon>
        <taxon>Gomontiellales</taxon>
        <taxon>Chamaesiphonaceae</taxon>
        <taxon>Chamaesiphon</taxon>
    </lineage>
</organism>